<gene>
    <name evidence="2" type="ORF">ES675_06380</name>
</gene>
<reference evidence="2 3" key="1">
    <citation type="submission" date="2019-08" db="EMBL/GenBank/DDBJ databases">
        <title>Genomes of Antarctic Bizionia species.</title>
        <authorList>
            <person name="Bowman J.P."/>
        </authorList>
    </citation>
    <scope>NUCLEOTIDE SEQUENCE [LARGE SCALE GENOMIC DNA]</scope>
    <source>
        <strain evidence="2 3">APA-1</strain>
    </source>
</reference>
<evidence type="ECO:0000313" key="2">
    <source>
        <dbReference type="EMBL" id="TYB73283.1"/>
    </source>
</evidence>
<dbReference type="GO" id="GO:0016491">
    <property type="term" value="F:oxidoreductase activity"/>
    <property type="evidence" value="ECO:0007669"/>
    <property type="project" value="InterPro"/>
</dbReference>
<dbReference type="CDD" id="cd02966">
    <property type="entry name" value="TlpA_like_family"/>
    <property type="match status" value="1"/>
</dbReference>
<dbReference type="PANTHER" id="PTHR42852">
    <property type="entry name" value="THIOL:DISULFIDE INTERCHANGE PROTEIN DSBE"/>
    <property type="match status" value="1"/>
</dbReference>
<dbReference type="Pfam" id="PF08534">
    <property type="entry name" value="Redoxin"/>
    <property type="match status" value="1"/>
</dbReference>
<dbReference type="Gene3D" id="3.40.30.10">
    <property type="entry name" value="Glutaredoxin"/>
    <property type="match status" value="1"/>
</dbReference>
<dbReference type="Proteomes" id="UP000324358">
    <property type="component" value="Unassembled WGS sequence"/>
</dbReference>
<proteinExistence type="predicted"/>
<protein>
    <submittedName>
        <fullName evidence="2">TlpA family protein disulfide reductase</fullName>
    </submittedName>
</protein>
<dbReference type="SUPFAM" id="SSF52833">
    <property type="entry name" value="Thioredoxin-like"/>
    <property type="match status" value="1"/>
</dbReference>
<keyword evidence="3" id="KW-1185">Reference proteome</keyword>
<dbReference type="InterPro" id="IPR050553">
    <property type="entry name" value="Thioredoxin_ResA/DsbE_sf"/>
</dbReference>
<accession>A0A5D0QVP5</accession>
<name>A0A5D0QVP5_9FLAO</name>
<organism evidence="2 3">
    <name type="scientific">Bizionia algoritergicola</name>
    <dbReference type="NCBI Taxonomy" id="291187"/>
    <lineage>
        <taxon>Bacteria</taxon>
        <taxon>Pseudomonadati</taxon>
        <taxon>Bacteroidota</taxon>
        <taxon>Flavobacteriia</taxon>
        <taxon>Flavobacteriales</taxon>
        <taxon>Flavobacteriaceae</taxon>
        <taxon>Bizionia</taxon>
    </lineage>
</organism>
<dbReference type="InterPro" id="IPR013766">
    <property type="entry name" value="Thioredoxin_domain"/>
</dbReference>
<dbReference type="OrthoDB" id="9815205at2"/>
<dbReference type="RefSeq" id="WP_066255185.1">
    <property type="nucleotide sequence ID" value="NZ_VSKL01000002.1"/>
</dbReference>
<comment type="caution">
    <text evidence="2">The sequence shown here is derived from an EMBL/GenBank/DDBJ whole genome shotgun (WGS) entry which is preliminary data.</text>
</comment>
<dbReference type="PROSITE" id="PS51257">
    <property type="entry name" value="PROKAR_LIPOPROTEIN"/>
    <property type="match status" value="1"/>
</dbReference>
<sequence>MKINIILGVLLLFSSCLNDKQEFVIIGHMESLENDSQKWVTYYNENIDLNVDFLGVDERSIIISKELFLQELASGEYLPLKIKRKDSAEAYQLFKMSDSSNKSVSHIVKIRAKIAMNHYSYEGKYFPEFNFEDLEGNSFSTNSLKGKTIILKCWFVACKPCVEEMPILNKIVNKRRKSNDTIFVSLALDSKPDLEVFLKNTQFNYAVIPNQNSFISDSLNVQMFPTHFIINKDGKIKKVLNNVRDLLKVLDLEHLSTLNNNRRSPPPPPM</sequence>
<dbReference type="PANTHER" id="PTHR42852:SF17">
    <property type="entry name" value="THIOREDOXIN-LIKE PROTEIN HI_1115"/>
    <property type="match status" value="1"/>
</dbReference>
<dbReference type="EMBL" id="VSKL01000002">
    <property type="protein sequence ID" value="TYB73283.1"/>
    <property type="molecule type" value="Genomic_DNA"/>
</dbReference>
<dbReference type="PROSITE" id="PS51352">
    <property type="entry name" value="THIOREDOXIN_2"/>
    <property type="match status" value="1"/>
</dbReference>
<evidence type="ECO:0000313" key="3">
    <source>
        <dbReference type="Proteomes" id="UP000324358"/>
    </source>
</evidence>
<dbReference type="InterPro" id="IPR036249">
    <property type="entry name" value="Thioredoxin-like_sf"/>
</dbReference>
<feature type="domain" description="Thioredoxin" evidence="1">
    <location>
        <begin position="120"/>
        <end position="263"/>
    </location>
</feature>
<evidence type="ECO:0000259" key="1">
    <source>
        <dbReference type="PROSITE" id="PS51352"/>
    </source>
</evidence>
<dbReference type="AlphaFoldDB" id="A0A5D0QVP5"/>
<dbReference type="InterPro" id="IPR013740">
    <property type="entry name" value="Redoxin"/>
</dbReference>